<dbReference type="EMBL" id="JACJPW010000009">
    <property type="protein sequence ID" value="MBD2180494.1"/>
    <property type="molecule type" value="Genomic_DNA"/>
</dbReference>
<evidence type="ECO:0000256" key="4">
    <source>
        <dbReference type="SAM" id="SignalP"/>
    </source>
</evidence>
<reference evidence="6" key="2">
    <citation type="submission" date="2020-08" db="EMBL/GenBank/DDBJ databases">
        <authorList>
            <person name="Chen M."/>
            <person name="Teng W."/>
            <person name="Zhao L."/>
            <person name="Hu C."/>
            <person name="Zhou Y."/>
            <person name="Han B."/>
            <person name="Song L."/>
            <person name="Shu W."/>
        </authorList>
    </citation>
    <scope>NUCLEOTIDE SEQUENCE</scope>
    <source>
        <strain evidence="6">FACHB-1375</strain>
    </source>
</reference>
<keyword evidence="3" id="KW-0472">Membrane</keyword>
<dbReference type="InterPro" id="IPR001107">
    <property type="entry name" value="Band_7"/>
</dbReference>
<comment type="caution">
    <text evidence="6">The sequence shown here is derived from an EMBL/GenBank/DDBJ whole genome shotgun (WGS) entry which is preliminary data.</text>
</comment>
<feature type="coiled-coil region" evidence="1">
    <location>
        <begin position="539"/>
        <end position="595"/>
    </location>
</feature>
<dbReference type="AlphaFoldDB" id="A0A926VDE4"/>
<keyword evidence="7" id="KW-1185">Reference proteome</keyword>
<dbReference type="InterPro" id="IPR036013">
    <property type="entry name" value="Band_7/SPFH_dom_sf"/>
</dbReference>
<keyword evidence="3" id="KW-1133">Transmembrane helix</keyword>
<evidence type="ECO:0000313" key="6">
    <source>
        <dbReference type="EMBL" id="MBD2180494.1"/>
    </source>
</evidence>
<sequence length="734" mass="79727">MIFFMQNLTKPRRIVGLAASVVASIAISSGINSANAAALKTSQTEKPASISLNATQTQPEEIIRPLEKRISGTGKMPIPQEFLERSIAQQVQTNSTHYRIQRADMWGLIPIIVVGGVIVCIPIFFGGLVVIGEREVGVVVKKFALTGRGLPPGRLIALNGEAGYQADTLAPGWHWGYWPWQFSVRKELVTVVSQGEIALIVAADGASIPPQHILGKVVDCDNFQDARKFLKNGGEKGRQLGFLTAGTYRINTALFKVITTANATKEGMSSEQLRVYTVASDKVGIVTTLDGIPISEGEIAGAVVPGHDNFQNGQKFIAAGGRRGLQEQILLSGSWNLNPWFVQVEQVAMTEIPIGYVGVVISYVGKAHEDVSGAAFTHGDLVRPGHKGVWTEPLYPGKHPLNTRIMKVELVPTTNIVLNWSARTERHNYDSKLESLTVRSTDGFAFDLEVAQIIHVGALDAPKVISRVGAMQNLVDHVLEPTIGNYFRNSAQAYTVLDFLSARSERQAEASEYIKTALRSYDVQAIDTLIGDIQPPAQLMQTQTDRKIAEEQRKTYEVQQMAQTQRQQLVRETALADIQQEMVKSEQNVSIAELKAKAQIKQAQGEAEATKLQAAAEAASIRATGTAKAETYRAGVEALGSQGYTAMQLMQIIGDRKVRLIPDVLVSGNNGGNGLVDGLLTMLLWNQAGKSNNSTPPIPPETNGELPNSDTVPVIPVEFLPEKENGQIKPPTVR</sequence>
<dbReference type="SUPFAM" id="SSF117892">
    <property type="entry name" value="Band 7/SPFH domain"/>
    <property type="match status" value="1"/>
</dbReference>
<reference evidence="6" key="1">
    <citation type="journal article" date="2015" name="ISME J.">
        <title>Draft Genome Sequence of Streptomyces incarnatus NRRL8089, which Produces the Nucleoside Antibiotic Sinefungin.</title>
        <authorList>
            <person name="Oshima K."/>
            <person name="Hattori M."/>
            <person name="Shimizu H."/>
            <person name="Fukuda K."/>
            <person name="Nemoto M."/>
            <person name="Inagaki K."/>
            <person name="Tamura T."/>
        </authorList>
    </citation>
    <scope>NUCLEOTIDE SEQUENCE</scope>
    <source>
        <strain evidence="6">FACHB-1375</strain>
    </source>
</reference>
<evidence type="ECO:0000256" key="3">
    <source>
        <dbReference type="SAM" id="Phobius"/>
    </source>
</evidence>
<evidence type="ECO:0000256" key="1">
    <source>
        <dbReference type="SAM" id="Coils"/>
    </source>
</evidence>
<proteinExistence type="predicted"/>
<protein>
    <submittedName>
        <fullName evidence="6">Flotillin family protein</fullName>
    </submittedName>
</protein>
<keyword evidence="4" id="KW-0732">Signal</keyword>
<dbReference type="Pfam" id="PF01145">
    <property type="entry name" value="Band_7"/>
    <property type="match status" value="1"/>
</dbReference>
<evidence type="ECO:0000313" key="7">
    <source>
        <dbReference type="Proteomes" id="UP000641646"/>
    </source>
</evidence>
<name>A0A926VDE4_9CYAN</name>
<evidence type="ECO:0000256" key="2">
    <source>
        <dbReference type="SAM" id="MobiDB-lite"/>
    </source>
</evidence>
<feature type="chain" id="PRO_5037641822" evidence="4">
    <location>
        <begin position="37"/>
        <end position="734"/>
    </location>
</feature>
<gene>
    <name evidence="6" type="ORF">H6G03_05130</name>
</gene>
<accession>A0A926VDE4</accession>
<dbReference type="Proteomes" id="UP000641646">
    <property type="component" value="Unassembled WGS sequence"/>
</dbReference>
<keyword evidence="3" id="KW-0812">Transmembrane</keyword>
<evidence type="ECO:0000259" key="5">
    <source>
        <dbReference type="Pfam" id="PF01145"/>
    </source>
</evidence>
<feature type="domain" description="Band 7" evidence="5">
    <location>
        <begin position="351"/>
        <end position="565"/>
    </location>
</feature>
<organism evidence="6 7">
    <name type="scientific">Aerosakkonema funiforme FACHB-1375</name>
    <dbReference type="NCBI Taxonomy" id="2949571"/>
    <lineage>
        <taxon>Bacteria</taxon>
        <taxon>Bacillati</taxon>
        <taxon>Cyanobacteriota</taxon>
        <taxon>Cyanophyceae</taxon>
        <taxon>Oscillatoriophycideae</taxon>
        <taxon>Aerosakkonematales</taxon>
        <taxon>Aerosakkonemataceae</taxon>
        <taxon>Aerosakkonema</taxon>
    </lineage>
</organism>
<keyword evidence="1" id="KW-0175">Coiled coil</keyword>
<feature type="signal peptide" evidence="4">
    <location>
        <begin position="1"/>
        <end position="36"/>
    </location>
</feature>
<feature type="region of interest" description="Disordered" evidence="2">
    <location>
        <begin position="691"/>
        <end position="711"/>
    </location>
</feature>
<feature type="transmembrane region" description="Helical" evidence="3">
    <location>
        <begin position="108"/>
        <end position="132"/>
    </location>
</feature>